<proteinExistence type="predicted"/>
<organism evidence="1 2">
    <name type="scientific">Marispirochaeta aestuarii</name>
    <dbReference type="NCBI Taxonomy" id="1963862"/>
    <lineage>
        <taxon>Bacteria</taxon>
        <taxon>Pseudomonadati</taxon>
        <taxon>Spirochaetota</taxon>
        <taxon>Spirochaetia</taxon>
        <taxon>Spirochaetales</taxon>
        <taxon>Spirochaetaceae</taxon>
        <taxon>Marispirochaeta</taxon>
    </lineage>
</organism>
<dbReference type="Proteomes" id="UP000192343">
    <property type="component" value="Unassembled WGS sequence"/>
</dbReference>
<comment type="caution">
    <text evidence="1">The sequence shown here is derived from an EMBL/GenBank/DDBJ whole genome shotgun (WGS) entry which is preliminary data.</text>
</comment>
<reference evidence="1 2" key="1">
    <citation type="submission" date="2017-03" db="EMBL/GenBank/DDBJ databases">
        <title>Draft Genome sequence of Marispirochaeta sp. strain JC444.</title>
        <authorList>
            <person name="Shivani Y."/>
            <person name="Subhash Y."/>
            <person name="Sasikala C."/>
            <person name="Ramana C."/>
        </authorList>
    </citation>
    <scope>NUCLEOTIDE SEQUENCE [LARGE SCALE GENOMIC DNA]</scope>
    <source>
        <strain evidence="1 2">JC444</strain>
    </source>
</reference>
<protein>
    <submittedName>
        <fullName evidence="1">Uncharacterized protein</fullName>
    </submittedName>
</protein>
<dbReference type="AlphaFoldDB" id="A0A1Y1RVC2"/>
<name>A0A1Y1RVC2_9SPIO</name>
<evidence type="ECO:0000313" key="2">
    <source>
        <dbReference type="Proteomes" id="UP000192343"/>
    </source>
</evidence>
<evidence type="ECO:0000313" key="1">
    <source>
        <dbReference type="EMBL" id="ORC33927.1"/>
    </source>
</evidence>
<sequence>MYQEKIGEYLLRTEEMYPRQVENVLLRQQCGDRRRFGEIAVDLRYIDRKTLETCLSASDLPLWTKRKTDKSLRSSASDRGISSFKES</sequence>
<dbReference type="EMBL" id="MWQY01000017">
    <property type="protein sequence ID" value="ORC33927.1"/>
    <property type="molecule type" value="Genomic_DNA"/>
</dbReference>
<keyword evidence="2" id="KW-1185">Reference proteome</keyword>
<accession>A0A1Y1RVC2</accession>
<gene>
    <name evidence="1" type="ORF">B4O97_14805</name>
</gene>